<organism evidence="3 4">
    <name type="scientific">Obba rivulosa</name>
    <dbReference type="NCBI Taxonomy" id="1052685"/>
    <lineage>
        <taxon>Eukaryota</taxon>
        <taxon>Fungi</taxon>
        <taxon>Dikarya</taxon>
        <taxon>Basidiomycota</taxon>
        <taxon>Agaricomycotina</taxon>
        <taxon>Agaricomycetes</taxon>
        <taxon>Polyporales</taxon>
        <taxon>Gelatoporiaceae</taxon>
        <taxon>Obba</taxon>
    </lineage>
</organism>
<feature type="coiled-coil region" evidence="1">
    <location>
        <begin position="134"/>
        <end position="184"/>
    </location>
</feature>
<feature type="compositionally biased region" description="Pro residues" evidence="2">
    <location>
        <begin position="419"/>
        <end position="429"/>
    </location>
</feature>
<dbReference type="Proteomes" id="UP000250043">
    <property type="component" value="Unassembled WGS sequence"/>
</dbReference>
<evidence type="ECO:0000313" key="4">
    <source>
        <dbReference type="Proteomes" id="UP000250043"/>
    </source>
</evidence>
<evidence type="ECO:0000313" key="3">
    <source>
        <dbReference type="EMBL" id="OCH93110.1"/>
    </source>
</evidence>
<dbReference type="EMBL" id="KV722359">
    <property type="protein sequence ID" value="OCH93110.1"/>
    <property type="molecule type" value="Genomic_DNA"/>
</dbReference>
<feature type="compositionally biased region" description="Basic and acidic residues" evidence="2">
    <location>
        <begin position="33"/>
        <end position="42"/>
    </location>
</feature>
<dbReference type="OrthoDB" id="2409325at2759"/>
<keyword evidence="1" id="KW-0175">Coiled coil</keyword>
<reference evidence="3 4" key="1">
    <citation type="submission" date="2016-07" db="EMBL/GenBank/DDBJ databases">
        <title>Draft genome of the white-rot fungus Obba rivulosa 3A-2.</title>
        <authorList>
            <consortium name="DOE Joint Genome Institute"/>
            <person name="Miettinen O."/>
            <person name="Riley R."/>
            <person name="Acob R."/>
            <person name="Barry K."/>
            <person name="Cullen D."/>
            <person name="De Vries R."/>
            <person name="Hainaut M."/>
            <person name="Hatakka A."/>
            <person name="Henrissat B."/>
            <person name="Hilden K."/>
            <person name="Kuo R."/>
            <person name="Labutti K."/>
            <person name="Lipzen A."/>
            <person name="Makela M.R."/>
            <person name="Sandor L."/>
            <person name="Spatafora J.W."/>
            <person name="Grigoriev I.V."/>
            <person name="Hibbett D.S."/>
        </authorList>
    </citation>
    <scope>NUCLEOTIDE SEQUENCE [LARGE SCALE GENOMIC DNA]</scope>
    <source>
        <strain evidence="3 4">3A-2</strain>
    </source>
</reference>
<protein>
    <submittedName>
        <fullName evidence="3">Uncharacterized protein</fullName>
    </submittedName>
</protein>
<proteinExistence type="predicted"/>
<evidence type="ECO:0000256" key="2">
    <source>
        <dbReference type="SAM" id="MobiDB-lite"/>
    </source>
</evidence>
<feature type="compositionally biased region" description="Basic and acidic residues" evidence="2">
    <location>
        <begin position="54"/>
        <end position="63"/>
    </location>
</feature>
<feature type="region of interest" description="Disordered" evidence="2">
    <location>
        <begin position="1"/>
        <end position="69"/>
    </location>
</feature>
<feature type="compositionally biased region" description="Polar residues" evidence="2">
    <location>
        <begin position="432"/>
        <end position="442"/>
    </location>
</feature>
<gene>
    <name evidence="3" type="ORF">OBBRIDRAFT_790581</name>
</gene>
<sequence>MSDTAASALRIVPGAPPPAQASKPVKKKRKATKKSEQEEHVVVPDATSAALIEKAPDESDVKEGTVAPELVAQPEETQVQTPVDETMFSPIVELLNKRAKALYKKITRIQGYAIEAPEKLNEDQKRLLKTLPSLEAVHKELEDVKKVITAHEAEVARDLALKRIEEARAEAERIQEAVAVAQAAHESRTSELLSFLQLHNALSSGHPVALSLNLSESESVAIHAGTNALLGEDVESKSQVLHGFFSGGGDLHDVPYSRLIEITHLFLNPPPTPAPEEIVNEFVQEVTPEVVVEPAVAVVGIAPPISATNSFRFMTEDELAGENDEPNFEDSAEWVERPEDTEVPAEAAALAEVEVLDTVVETNVNGQVVVEETFTVTTTTEVPATGNGAINWADEEDGGLPSIAGLHAKFGTSGESTPVPEPVEAPPQPATNGQPAVSTNGPTRRDDDGFTQMRGRGRPRGFRGDRGGFRGRGGDRGGFRGGFRGGDRGGDRGGFRGKPNGEWRGGDGEHRGRGGRGRGRGFHENRGGAAPAAA</sequence>
<name>A0A8E2B3D3_9APHY</name>
<feature type="compositionally biased region" description="Basic and acidic residues" evidence="2">
    <location>
        <begin position="485"/>
        <end position="512"/>
    </location>
</feature>
<accession>A0A8E2B3D3</accession>
<evidence type="ECO:0000256" key="1">
    <source>
        <dbReference type="SAM" id="Coils"/>
    </source>
</evidence>
<dbReference type="AlphaFoldDB" id="A0A8E2B3D3"/>
<feature type="compositionally biased region" description="Basic and acidic residues" evidence="2">
    <location>
        <begin position="462"/>
        <end position="478"/>
    </location>
</feature>
<keyword evidence="4" id="KW-1185">Reference proteome</keyword>
<feature type="region of interest" description="Disordered" evidence="2">
    <location>
        <begin position="411"/>
        <end position="534"/>
    </location>
</feature>